<dbReference type="GO" id="GO:0009901">
    <property type="term" value="P:anther dehiscence"/>
    <property type="evidence" value="ECO:0007669"/>
    <property type="project" value="UniProtKB-ARBA"/>
</dbReference>
<evidence type="ECO:0000256" key="7">
    <source>
        <dbReference type="ARBA" id="ARBA00022801"/>
    </source>
</evidence>
<dbReference type="InterPro" id="IPR000743">
    <property type="entry name" value="Glyco_hydro_28"/>
</dbReference>
<dbReference type="InterPro" id="IPR011050">
    <property type="entry name" value="Pectin_lyase_fold/virulence"/>
</dbReference>
<dbReference type="PANTHER" id="PTHR31375">
    <property type="match status" value="1"/>
</dbReference>
<dbReference type="GO" id="GO:0004650">
    <property type="term" value="F:polygalacturonase activity"/>
    <property type="evidence" value="ECO:0007669"/>
    <property type="project" value="UniProtKB-EC"/>
</dbReference>
<evidence type="ECO:0000313" key="13">
    <source>
        <dbReference type="EMBL" id="KAJ4969962.1"/>
    </source>
</evidence>
<dbReference type="InterPro" id="IPR006626">
    <property type="entry name" value="PbH1"/>
</dbReference>
<dbReference type="SMART" id="SM00710">
    <property type="entry name" value="PbH1"/>
    <property type="match status" value="5"/>
</dbReference>
<evidence type="ECO:0000256" key="11">
    <source>
        <dbReference type="PROSITE-ProRule" id="PRU10052"/>
    </source>
</evidence>
<dbReference type="InterPro" id="IPR012334">
    <property type="entry name" value="Pectin_lyas_fold"/>
</dbReference>
<keyword evidence="5" id="KW-0964">Secreted</keyword>
<protein>
    <recommendedName>
        <fullName evidence="3">endo-polygalacturonase</fullName>
        <ecNumber evidence="3">3.2.1.15</ecNumber>
    </recommendedName>
</protein>
<keyword evidence="8 12" id="KW-0326">Glycosidase</keyword>
<dbReference type="GO" id="GO:0010047">
    <property type="term" value="P:fruit dehiscence"/>
    <property type="evidence" value="ECO:0007669"/>
    <property type="project" value="UniProtKB-ARBA"/>
</dbReference>
<evidence type="ECO:0000256" key="3">
    <source>
        <dbReference type="ARBA" id="ARBA00012736"/>
    </source>
</evidence>
<comment type="subcellular location">
    <subcellularLocation>
        <location evidence="1">Secreted</location>
        <location evidence="1">Cell wall</location>
    </subcellularLocation>
</comment>
<dbReference type="AlphaFoldDB" id="A0A9Q0KG89"/>
<proteinExistence type="inferred from homology"/>
<dbReference type="FunFam" id="2.160.20.10:FF:000028">
    <property type="entry name" value="Polygalacturonase QRT2"/>
    <property type="match status" value="1"/>
</dbReference>
<evidence type="ECO:0000256" key="9">
    <source>
        <dbReference type="ARBA" id="ARBA00023316"/>
    </source>
</evidence>
<keyword evidence="4" id="KW-0134">Cell wall</keyword>
<keyword evidence="6" id="KW-0732">Signal</keyword>
<keyword evidence="14" id="KW-1185">Reference proteome</keyword>
<dbReference type="GO" id="GO:0005975">
    <property type="term" value="P:carbohydrate metabolic process"/>
    <property type="evidence" value="ECO:0007669"/>
    <property type="project" value="InterPro"/>
</dbReference>
<sequence length="442" mass="48317">MIPMQVCYEAFGTQHGILQEDPLSNYLDEASVYNTRAYPTYFSTINREDEFEPILRNLINYQTEISALQQLDQVGSPATSVTVVNVDDYGAKGDGTDDTEAIKKAWDAACSSSPAVLVVPQNKNYLLKPITFSGPCKSDLTMLIYGTIEASDDRADYRDLRYWLVFENIQNLIVEGGGTINGNGNIWWQNSCKVNKTLAITFLECKNLRVRNLKIEDSQQIHVSFQKCINVHAFNLMITAPGNSPNTDGIHVTATQNILIRNCVIKTGDDCISIVSGSSMIQAINITCGPGHGISIGSLGAGNQEAHVSDVIVDGARLSGTANGIRIKTWQGGSGSANNFIFRNVAMYNVTNPIIIDQNYCDQDEPCKEQDSAVQVETVTYKNIQGTSASEVAMKFNCSKAFPCNGILLQDINLVREGEGTAIALCENVKWTQIGRVSPLCP</sequence>
<evidence type="ECO:0000256" key="4">
    <source>
        <dbReference type="ARBA" id="ARBA00022512"/>
    </source>
</evidence>
<evidence type="ECO:0000256" key="12">
    <source>
        <dbReference type="RuleBase" id="RU361169"/>
    </source>
</evidence>
<dbReference type="Gene3D" id="2.160.20.10">
    <property type="entry name" value="Single-stranded right-handed beta-helix, Pectin lyase-like"/>
    <property type="match status" value="1"/>
</dbReference>
<name>A0A9Q0KG89_9MAGN</name>
<dbReference type="EMBL" id="JAMYWD010000005">
    <property type="protein sequence ID" value="KAJ4969962.1"/>
    <property type="molecule type" value="Genomic_DNA"/>
</dbReference>
<accession>A0A9Q0KG89</accession>
<evidence type="ECO:0000256" key="5">
    <source>
        <dbReference type="ARBA" id="ARBA00022525"/>
    </source>
</evidence>
<reference evidence="13" key="1">
    <citation type="journal article" date="2023" name="Plant J.">
        <title>The genome of the king protea, Protea cynaroides.</title>
        <authorList>
            <person name="Chang J."/>
            <person name="Duong T.A."/>
            <person name="Schoeman C."/>
            <person name="Ma X."/>
            <person name="Roodt D."/>
            <person name="Barker N."/>
            <person name="Li Z."/>
            <person name="Van de Peer Y."/>
            <person name="Mizrachi E."/>
        </authorList>
    </citation>
    <scope>NUCLEOTIDE SEQUENCE</scope>
    <source>
        <tissue evidence="13">Young leaves</tissue>
    </source>
</reference>
<dbReference type="OrthoDB" id="187139at2759"/>
<evidence type="ECO:0000256" key="10">
    <source>
        <dbReference type="ARBA" id="ARBA00034074"/>
    </source>
</evidence>
<evidence type="ECO:0000313" key="14">
    <source>
        <dbReference type="Proteomes" id="UP001141806"/>
    </source>
</evidence>
<feature type="active site" evidence="11">
    <location>
        <position position="292"/>
    </location>
</feature>
<evidence type="ECO:0000256" key="6">
    <source>
        <dbReference type="ARBA" id="ARBA00022729"/>
    </source>
</evidence>
<comment type="similarity">
    <text evidence="2 12">Belongs to the glycosyl hydrolase 28 family.</text>
</comment>
<organism evidence="13 14">
    <name type="scientific">Protea cynaroides</name>
    <dbReference type="NCBI Taxonomy" id="273540"/>
    <lineage>
        <taxon>Eukaryota</taxon>
        <taxon>Viridiplantae</taxon>
        <taxon>Streptophyta</taxon>
        <taxon>Embryophyta</taxon>
        <taxon>Tracheophyta</taxon>
        <taxon>Spermatophyta</taxon>
        <taxon>Magnoliopsida</taxon>
        <taxon>Proteales</taxon>
        <taxon>Proteaceae</taxon>
        <taxon>Protea</taxon>
    </lineage>
</organism>
<gene>
    <name evidence="13" type="ORF">NE237_003061</name>
</gene>
<dbReference type="PROSITE" id="PS00502">
    <property type="entry name" value="POLYGALACTURONASE"/>
    <property type="match status" value="1"/>
</dbReference>
<dbReference type="SUPFAM" id="SSF51126">
    <property type="entry name" value="Pectin lyase-like"/>
    <property type="match status" value="1"/>
</dbReference>
<dbReference type="EC" id="3.2.1.15" evidence="3"/>
<comment type="caution">
    <text evidence="13">The sequence shown here is derived from an EMBL/GenBank/DDBJ whole genome shotgun (WGS) entry which is preliminary data.</text>
</comment>
<comment type="catalytic activity">
    <reaction evidence="10">
        <text>(1,4-alpha-D-galacturonosyl)n+m + H2O = (1,4-alpha-D-galacturonosyl)n + (1,4-alpha-D-galacturonosyl)m.</text>
        <dbReference type="EC" id="3.2.1.15"/>
    </reaction>
</comment>
<dbReference type="Proteomes" id="UP001141806">
    <property type="component" value="Unassembled WGS sequence"/>
</dbReference>
<evidence type="ECO:0000256" key="1">
    <source>
        <dbReference type="ARBA" id="ARBA00004191"/>
    </source>
</evidence>
<dbReference type="GO" id="GO:0009830">
    <property type="term" value="P:cell wall modification involved in abscission"/>
    <property type="evidence" value="ECO:0007669"/>
    <property type="project" value="UniProtKB-ARBA"/>
</dbReference>
<evidence type="ECO:0000256" key="8">
    <source>
        <dbReference type="ARBA" id="ARBA00023295"/>
    </source>
</evidence>
<dbReference type="Pfam" id="PF00295">
    <property type="entry name" value="Glyco_hydro_28"/>
    <property type="match status" value="1"/>
</dbReference>
<keyword evidence="7 12" id="KW-0378">Hydrolase</keyword>
<evidence type="ECO:0000256" key="2">
    <source>
        <dbReference type="ARBA" id="ARBA00008834"/>
    </source>
</evidence>
<keyword evidence="9" id="KW-0961">Cell wall biogenesis/degradation</keyword>